<proteinExistence type="predicted"/>
<feature type="non-terminal residue" evidence="1">
    <location>
        <position position="1"/>
    </location>
</feature>
<comment type="caution">
    <text evidence="1">The sequence shown here is derived from an EMBL/GenBank/DDBJ whole genome shotgun (WGS) entry which is preliminary data.</text>
</comment>
<dbReference type="AlphaFoldDB" id="A0ABD0PQF0"/>
<keyword evidence="2" id="KW-1185">Reference proteome</keyword>
<dbReference type="EMBL" id="JAMKFB020000014">
    <property type="protein sequence ID" value="KAL0176137.1"/>
    <property type="molecule type" value="Genomic_DNA"/>
</dbReference>
<protein>
    <submittedName>
        <fullName evidence="1">Uncharacterized protein</fullName>
    </submittedName>
</protein>
<name>A0ABD0PQF0_CIRMR</name>
<gene>
    <name evidence="1" type="ORF">M9458_028467</name>
</gene>
<reference evidence="1 2" key="1">
    <citation type="submission" date="2024-05" db="EMBL/GenBank/DDBJ databases">
        <title>Genome sequencing and assembly of Indian major carp, Cirrhinus mrigala (Hamilton, 1822).</title>
        <authorList>
            <person name="Mohindra V."/>
            <person name="Chowdhury L.M."/>
            <person name="Lal K."/>
            <person name="Jena J.K."/>
        </authorList>
    </citation>
    <scope>NUCLEOTIDE SEQUENCE [LARGE SCALE GENOMIC DNA]</scope>
    <source>
        <strain evidence="1">CM1030</strain>
        <tissue evidence="1">Blood</tissue>
    </source>
</reference>
<organism evidence="1 2">
    <name type="scientific">Cirrhinus mrigala</name>
    <name type="common">Mrigala</name>
    <dbReference type="NCBI Taxonomy" id="683832"/>
    <lineage>
        <taxon>Eukaryota</taxon>
        <taxon>Metazoa</taxon>
        <taxon>Chordata</taxon>
        <taxon>Craniata</taxon>
        <taxon>Vertebrata</taxon>
        <taxon>Euteleostomi</taxon>
        <taxon>Actinopterygii</taxon>
        <taxon>Neopterygii</taxon>
        <taxon>Teleostei</taxon>
        <taxon>Ostariophysi</taxon>
        <taxon>Cypriniformes</taxon>
        <taxon>Cyprinidae</taxon>
        <taxon>Labeoninae</taxon>
        <taxon>Labeonini</taxon>
        <taxon>Cirrhinus</taxon>
    </lineage>
</organism>
<dbReference type="Proteomes" id="UP001529510">
    <property type="component" value="Unassembled WGS sequence"/>
</dbReference>
<accession>A0ABD0PQF0</accession>
<sequence>ADLGGLLDLETLYQGVERSINQSRRARRQLPERAYNIEVLLGVDDSVVQFHGQQNVEKYLLTLMNIVSVLEPPTLPVVFGLPLRKIKER</sequence>
<evidence type="ECO:0000313" key="1">
    <source>
        <dbReference type="EMBL" id="KAL0176137.1"/>
    </source>
</evidence>
<evidence type="ECO:0000313" key="2">
    <source>
        <dbReference type="Proteomes" id="UP001529510"/>
    </source>
</evidence>